<dbReference type="Proteomes" id="UP000837932">
    <property type="component" value="Unassembled WGS sequence"/>
</dbReference>
<dbReference type="InterPro" id="IPR002816">
    <property type="entry name" value="TraB/PrgY/GumN_fam"/>
</dbReference>
<dbReference type="CDD" id="cd14789">
    <property type="entry name" value="Tiki"/>
    <property type="match status" value="1"/>
</dbReference>
<evidence type="ECO:0000256" key="1">
    <source>
        <dbReference type="SAM" id="Phobius"/>
    </source>
</evidence>
<keyword evidence="1" id="KW-0812">Transmembrane</keyword>
<dbReference type="PANTHER" id="PTHR40590">
    <property type="entry name" value="CYTOPLASMIC PROTEIN-RELATED"/>
    <property type="match status" value="1"/>
</dbReference>
<dbReference type="RefSeq" id="WP_238804592.1">
    <property type="nucleotide sequence ID" value="NZ_CAKLPY010000001.1"/>
</dbReference>
<evidence type="ECO:0000313" key="2">
    <source>
        <dbReference type="EMBL" id="CAH0994642.1"/>
    </source>
</evidence>
<comment type="caution">
    <text evidence="2">The sequence shown here is derived from an EMBL/GenBank/DDBJ whole genome shotgun (WGS) entry which is preliminary data.</text>
</comment>
<keyword evidence="1" id="KW-1133">Transmembrane helix</keyword>
<feature type="transmembrane region" description="Helical" evidence="1">
    <location>
        <begin position="12"/>
        <end position="29"/>
    </location>
</feature>
<accession>A0ABM9ALJ5</accession>
<reference evidence="2" key="1">
    <citation type="submission" date="2021-12" db="EMBL/GenBank/DDBJ databases">
        <authorList>
            <person name="Rodrigo-Torres L."/>
            <person name="Arahal R. D."/>
            <person name="Lucena T."/>
        </authorList>
    </citation>
    <scope>NUCLEOTIDE SEQUENCE</scope>
    <source>
        <strain evidence="2">CECT 8858</strain>
    </source>
</reference>
<organism evidence="2 3">
    <name type="scientific">Emticicia aquatica</name>
    <dbReference type="NCBI Taxonomy" id="1681835"/>
    <lineage>
        <taxon>Bacteria</taxon>
        <taxon>Pseudomonadati</taxon>
        <taxon>Bacteroidota</taxon>
        <taxon>Cytophagia</taxon>
        <taxon>Cytophagales</taxon>
        <taxon>Leadbetterellaceae</taxon>
        <taxon>Emticicia</taxon>
    </lineage>
</organism>
<dbReference type="EMBL" id="CAKLPY010000001">
    <property type="protein sequence ID" value="CAH0994642.1"/>
    <property type="molecule type" value="Genomic_DNA"/>
</dbReference>
<sequence length="299" mass="34348">MWKINSFIQKQPILTYFKIFVIVLFPFFTKAQQINSGLLWEISGNGLEKPSYIFGTIHLICPDNFFLPAGTEDKFKTAQQVYLEIDMDDPQMMMKAQKLMLSVDGKKLKDLMKEADYKTFSEYFKKTIGMDVAMFGSAKPMLYMSVALMKTAGCAIPKSYEDYFAKQAKEIKLEIYGLEAIEEQMELMDKAPVEQQIAWLMDLVTEATKENDTYQQMLTLYKNQDIESLTKMIGEEMVGMKGLKEEMLVNRNKKWIPLIEKISLEKPTFFAVGAGHLGGEQGVLKFLQLKGYSVKRVEK</sequence>
<keyword evidence="3" id="KW-1185">Reference proteome</keyword>
<dbReference type="PANTHER" id="PTHR40590:SF1">
    <property type="entry name" value="CYTOPLASMIC PROTEIN"/>
    <property type="match status" value="1"/>
</dbReference>
<gene>
    <name evidence="2" type="ORF">EMA8858_00754</name>
</gene>
<evidence type="ECO:0000313" key="3">
    <source>
        <dbReference type="Proteomes" id="UP000837932"/>
    </source>
</evidence>
<proteinExistence type="predicted"/>
<name>A0ABM9ALJ5_9BACT</name>
<dbReference type="Pfam" id="PF01963">
    <property type="entry name" value="TraB_PrgY_gumN"/>
    <property type="match status" value="1"/>
</dbReference>
<protein>
    <recommendedName>
        <fullName evidence="4">TraB/GumN family protein</fullName>
    </recommendedName>
</protein>
<evidence type="ECO:0008006" key="4">
    <source>
        <dbReference type="Google" id="ProtNLM"/>
    </source>
</evidence>
<keyword evidence="1" id="KW-0472">Membrane</keyword>
<dbReference type="InterPro" id="IPR047111">
    <property type="entry name" value="YbaP-like"/>
</dbReference>